<reference evidence="2 3" key="1">
    <citation type="submission" date="2019-02" db="EMBL/GenBank/DDBJ databases">
        <title>Deep-cultivation of Planctomycetes and their phenomic and genomic characterization uncovers novel biology.</title>
        <authorList>
            <person name="Wiegand S."/>
            <person name="Jogler M."/>
            <person name="Boedeker C."/>
            <person name="Pinto D."/>
            <person name="Vollmers J."/>
            <person name="Rivas-Marin E."/>
            <person name="Kohn T."/>
            <person name="Peeters S.H."/>
            <person name="Heuer A."/>
            <person name="Rast P."/>
            <person name="Oberbeckmann S."/>
            <person name="Bunk B."/>
            <person name="Jeske O."/>
            <person name="Meyerdierks A."/>
            <person name="Storesund J.E."/>
            <person name="Kallscheuer N."/>
            <person name="Luecker S."/>
            <person name="Lage O.M."/>
            <person name="Pohl T."/>
            <person name="Merkel B.J."/>
            <person name="Hornburger P."/>
            <person name="Mueller R.-W."/>
            <person name="Bruemmer F."/>
            <person name="Labrenz M."/>
            <person name="Spormann A.M."/>
            <person name="Op den Camp H."/>
            <person name="Overmann J."/>
            <person name="Amann R."/>
            <person name="Jetten M.S.M."/>
            <person name="Mascher T."/>
            <person name="Medema M.H."/>
            <person name="Devos D.P."/>
            <person name="Kaster A.-K."/>
            <person name="Ovreas L."/>
            <person name="Rohde M."/>
            <person name="Galperin M.Y."/>
            <person name="Jogler C."/>
        </authorList>
    </citation>
    <scope>NUCLEOTIDE SEQUENCE [LARGE SCALE GENOMIC DNA]</scope>
    <source>
        <strain evidence="2 3">Pan265</strain>
    </source>
</reference>
<dbReference type="InterPro" id="IPR013783">
    <property type="entry name" value="Ig-like_fold"/>
</dbReference>
<dbReference type="KEGG" id="mcad:Pan265_13940"/>
<dbReference type="InterPro" id="IPR017868">
    <property type="entry name" value="Filamin/ABP280_repeat-like"/>
</dbReference>
<dbReference type="SUPFAM" id="SSF51445">
    <property type="entry name" value="(Trans)glycosidases"/>
    <property type="match status" value="1"/>
</dbReference>
<feature type="domain" description="DUF5060" evidence="1">
    <location>
        <begin position="261"/>
        <end position="339"/>
    </location>
</feature>
<dbReference type="PROSITE" id="PS50194">
    <property type="entry name" value="FILAMIN_REPEAT"/>
    <property type="match status" value="1"/>
</dbReference>
<dbReference type="Gene3D" id="3.20.20.80">
    <property type="entry name" value="Glycosidases"/>
    <property type="match status" value="1"/>
</dbReference>
<dbReference type="InterPro" id="IPR017853">
    <property type="entry name" value="GH"/>
</dbReference>
<evidence type="ECO:0000313" key="3">
    <source>
        <dbReference type="Proteomes" id="UP000320386"/>
    </source>
</evidence>
<dbReference type="AlphaFoldDB" id="A0A518BX83"/>
<dbReference type="Gene3D" id="2.60.40.10">
    <property type="entry name" value="Immunoglobulins"/>
    <property type="match status" value="1"/>
</dbReference>
<evidence type="ECO:0000313" key="2">
    <source>
        <dbReference type="EMBL" id="QDU71544.1"/>
    </source>
</evidence>
<evidence type="ECO:0000259" key="1">
    <source>
        <dbReference type="Pfam" id="PF16586"/>
    </source>
</evidence>
<gene>
    <name evidence="2" type="ORF">Pan265_13940</name>
</gene>
<proteinExistence type="predicted"/>
<accession>A0A518BX83</accession>
<dbReference type="RefSeq" id="WP_145445686.1">
    <property type="nucleotide sequence ID" value="NZ_CP036280.1"/>
</dbReference>
<sequence>MPETRLLAAEVRNATGEGPAHPLPMVIGLRLLDAEASQSLTVVDMGHRPSETRWGLSTRTADVVLDGRAVGVLFWRQVPEEEGLACALRVESIDDAALPAMAIELAVPELDGVEHDWLLFRGDRVRTGVFSGGGVLRREDSDGDGERDALTIEPAERVMVRTNTDGYLVADRFSGITGVWHLRDERRDRPAFTARLAVREDPLAMDGIEVGFRLRHIEHREGLRAKDAAYASMYPERRLYASRGIASIDAVTLSADRLAAYERLTVRASCGGTWVNPFDPEDVRLDAIITTPSGKRLTVPGFMNRDYRFDEVEGHEVLEATGDPVWEVRFTPTEPGAYRLQLVLDDGSGRVASDPYGFEVTASEASGFVRVARDNPLYFEHDDGSLYFPIGMNVGWSGPRGQRDFEMYFGGIAEAEGNFARIWISPTFNRMGLERHERHEDAVPGANGLGWIDLKAAARVDAVLDLAERLDMKVMAAIESFSAMRASGEPRHWHESPYNAAQGGPLRRTHEVLSDPSARAYFRQRLRYIVARYGHHVSLMNWELWNEANGIDGYFKGPSADWHQEMARVIKDLDVYDHPVATSFWINHGDPEVDRLEVLDFVQTHIYGAKDFPPYFVPIAQRKIREYGRPHLFGEYGVNVSASGSTGVDLEGVHLHNGHWAALFSGSAGGPMVWWWDSYVQPNDLYHRMTPLARFVSGMPLNRVGFRPIDDIEIRLRDTPDRDGARRPLVIQAAAKSWDRGIVNQPNSFEVRADGAVTDFDLFPAVLHGNSGDNRHLHNPSTLRLNMPEEGRFIVHVETVSGWAGAGLEIEVNGEVLLSEVFEDNNGASRQAISTYNGAYGVDLLAGEHEVIVRNTGKDWLGASYEVTNFIARDDPGVDVWASRFERVVDDGLLACLWLRDEGYSWASRQQAEEELGPIQPCVVRLGDLPAGRYRVEWWDTFEGRVIATTDARGDDRGVVIEVPVFMKSMAAKVYLVDPAR</sequence>
<dbReference type="Proteomes" id="UP000320386">
    <property type="component" value="Chromosome"/>
</dbReference>
<organism evidence="2 3">
    <name type="scientific">Mucisphaera calidilacus</name>
    <dbReference type="NCBI Taxonomy" id="2527982"/>
    <lineage>
        <taxon>Bacteria</taxon>
        <taxon>Pseudomonadati</taxon>
        <taxon>Planctomycetota</taxon>
        <taxon>Phycisphaerae</taxon>
        <taxon>Phycisphaerales</taxon>
        <taxon>Phycisphaeraceae</taxon>
        <taxon>Mucisphaera</taxon>
    </lineage>
</organism>
<protein>
    <recommendedName>
        <fullName evidence="1">DUF5060 domain-containing protein</fullName>
    </recommendedName>
</protein>
<dbReference type="InterPro" id="IPR032260">
    <property type="entry name" value="DUF5060"/>
</dbReference>
<name>A0A518BX83_9BACT</name>
<keyword evidence="3" id="KW-1185">Reference proteome</keyword>
<dbReference type="EMBL" id="CP036280">
    <property type="protein sequence ID" value="QDU71544.1"/>
    <property type="molecule type" value="Genomic_DNA"/>
</dbReference>
<dbReference type="Pfam" id="PF16586">
    <property type="entry name" value="DUF5060"/>
    <property type="match status" value="1"/>
</dbReference>
<dbReference type="OrthoDB" id="9802444at2"/>